<feature type="compositionally biased region" description="Polar residues" evidence="6">
    <location>
        <begin position="1"/>
        <end position="11"/>
    </location>
</feature>
<evidence type="ECO:0000313" key="8">
    <source>
        <dbReference type="Proteomes" id="UP000289886"/>
    </source>
</evidence>
<keyword evidence="3" id="KW-0493">Microtubule</keyword>
<dbReference type="PANTHER" id="PTHR12241:SF147">
    <property type="entry name" value="TUBULIN POLYGLUTAMYLASE TTLL7"/>
    <property type="match status" value="1"/>
</dbReference>
<dbReference type="Proteomes" id="UP000289886">
    <property type="component" value="Unassembled WGS sequence"/>
</dbReference>
<dbReference type="EMBL" id="SCEB01000589">
    <property type="protein sequence ID" value="RXM98698.1"/>
    <property type="molecule type" value="Genomic_DNA"/>
</dbReference>
<comment type="similarity">
    <text evidence="1">Belongs to the tubulin--tyrosine ligase family.</text>
</comment>
<feature type="region of interest" description="Disordered" evidence="6">
    <location>
        <begin position="471"/>
        <end position="631"/>
    </location>
</feature>
<feature type="compositionally biased region" description="Low complexity" evidence="6">
    <location>
        <begin position="504"/>
        <end position="515"/>
    </location>
</feature>
<dbReference type="InterPro" id="IPR004344">
    <property type="entry name" value="TTL/TTLL_fam"/>
</dbReference>
<keyword evidence="8" id="KW-1185">Reference proteome</keyword>
<dbReference type="GO" id="GO:0000226">
    <property type="term" value="P:microtubule cytoskeleton organization"/>
    <property type="evidence" value="ECO:0007669"/>
    <property type="project" value="TreeGrafter"/>
</dbReference>
<name>A0A662YT75_ACIRT</name>
<dbReference type="GO" id="GO:0070740">
    <property type="term" value="F:tubulin-glutamic acid ligase activity"/>
    <property type="evidence" value="ECO:0007669"/>
    <property type="project" value="TreeGrafter"/>
</dbReference>
<feature type="compositionally biased region" description="Low complexity" evidence="6">
    <location>
        <begin position="564"/>
        <end position="586"/>
    </location>
</feature>
<reference evidence="7 8" key="1">
    <citation type="submission" date="2019-01" db="EMBL/GenBank/DDBJ databases">
        <title>Draft Genome and Complete Hox-Cluster Characterization of the Sterlet Sturgeon (Acipenser ruthenus).</title>
        <authorList>
            <person name="Wei Q."/>
        </authorList>
    </citation>
    <scope>NUCLEOTIDE SEQUENCE [LARGE SCALE GENOMIC DNA]</scope>
    <source>
        <strain evidence="7">WHYD16114868_AA</strain>
        <tissue evidence="7">Blood</tissue>
    </source>
</reference>
<gene>
    <name evidence="7" type="ORF">EOD39_12765</name>
</gene>
<dbReference type="Pfam" id="PF03133">
    <property type="entry name" value="TTL"/>
    <property type="match status" value="1"/>
</dbReference>
<evidence type="ECO:0000256" key="5">
    <source>
        <dbReference type="ARBA" id="ARBA00022840"/>
    </source>
</evidence>
<keyword evidence="4" id="KW-0547">Nucleotide-binding</keyword>
<feature type="region of interest" description="Disordered" evidence="6">
    <location>
        <begin position="1"/>
        <end position="65"/>
    </location>
</feature>
<evidence type="ECO:0000313" key="7">
    <source>
        <dbReference type="EMBL" id="RXM98698.1"/>
    </source>
</evidence>
<dbReference type="Gene3D" id="3.30.470.20">
    <property type="entry name" value="ATP-grasp fold, B domain"/>
    <property type="match status" value="1"/>
</dbReference>
<dbReference type="FunFam" id="3.30.470.20:FF:000009">
    <property type="entry name" value="tubulin polyglutamylase TTLL5 isoform X1"/>
    <property type="match status" value="1"/>
</dbReference>
<feature type="compositionally biased region" description="Basic residues" evidence="6">
    <location>
        <begin position="49"/>
        <end position="64"/>
    </location>
</feature>
<dbReference type="SUPFAM" id="SSF56059">
    <property type="entry name" value="Glutathione synthetase ATP-binding domain-like"/>
    <property type="match status" value="1"/>
</dbReference>
<organism evidence="7 8">
    <name type="scientific">Acipenser ruthenus</name>
    <name type="common">Sterlet sturgeon</name>
    <dbReference type="NCBI Taxonomy" id="7906"/>
    <lineage>
        <taxon>Eukaryota</taxon>
        <taxon>Metazoa</taxon>
        <taxon>Chordata</taxon>
        <taxon>Craniata</taxon>
        <taxon>Vertebrata</taxon>
        <taxon>Euteleostomi</taxon>
        <taxon>Actinopterygii</taxon>
        <taxon>Chondrostei</taxon>
        <taxon>Acipenseriformes</taxon>
        <taxon>Acipenseridae</taxon>
        <taxon>Acipenser</taxon>
    </lineage>
</organism>
<dbReference type="PANTHER" id="PTHR12241">
    <property type="entry name" value="TUBULIN POLYGLUTAMYLASE"/>
    <property type="match status" value="1"/>
</dbReference>
<feature type="compositionally biased region" description="Basic and acidic residues" evidence="6">
    <location>
        <begin position="525"/>
        <end position="541"/>
    </location>
</feature>
<evidence type="ECO:0000256" key="1">
    <source>
        <dbReference type="ARBA" id="ARBA00006820"/>
    </source>
</evidence>
<dbReference type="PROSITE" id="PS51221">
    <property type="entry name" value="TTL"/>
    <property type="match status" value="1"/>
</dbReference>
<dbReference type="GO" id="GO:0036064">
    <property type="term" value="C:ciliary basal body"/>
    <property type="evidence" value="ECO:0007669"/>
    <property type="project" value="TreeGrafter"/>
</dbReference>
<feature type="compositionally biased region" description="Polar residues" evidence="6">
    <location>
        <begin position="855"/>
        <end position="864"/>
    </location>
</feature>
<evidence type="ECO:0000256" key="3">
    <source>
        <dbReference type="ARBA" id="ARBA00022701"/>
    </source>
</evidence>
<proteinExistence type="inferred from homology"/>
<evidence type="ECO:0000256" key="4">
    <source>
        <dbReference type="ARBA" id="ARBA00022741"/>
    </source>
</evidence>
<dbReference type="GO" id="GO:0005524">
    <property type="term" value="F:ATP binding"/>
    <property type="evidence" value="ECO:0007669"/>
    <property type="project" value="UniProtKB-KW"/>
</dbReference>
<comment type="caution">
    <text evidence="7">The sequence shown here is derived from an EMBL/GenBank/DDBJ whole genome shotgun (WGS) entry which is preliminary data.</text>
</comment>
<protein>
    <submittedName>
        <fullName evidence="7">Tubulin polyglutamylase TTLL7</fullName>
    </submittedName>
</protein>
<keyword evidence="5" id="KW-0067">ATP-binding</keyword>
<sequence>MPAQNPESVAENSDRVIKSSTCAMPSFPNDGEDHGTLPLQSESPYQSSSKRKVRQKKKKKKKKGTISANVAGTKYEIVRVVIDELVLMKTRDEDDTANLIWNDSAVQHEKIAELRNYQRINHFPGMGEICRKDCLARNMAKMIKSQSQEYGFIPKTWIFPAEYTQFQNYVKELRKKRKQKTFIVKPANGAMGHGISLIRNCEKLPVQDHFIVQEYLDKPFLMEGYKFDLRIYILVTSCDPLRIFLYNDGLVRMGTEKYHPPSDTNLSQLYMHLTNYSVNKHNENFERDETADKGSKRSISWFTEFLRTNDYDVSKFWGDVSELVVKTLIVAEPHVLHAYRMCRPGQPPGSDSVCFEILGFDIILDRKLKPWLLEINRAPSFGTDQKIDYDVKKGVLLNALRLLNIRASDKKRNIAQQKAEAQKRLYGRGSVKRLSPCSSEWEKQRHTLERRREELEEDILDLLEQCELDDEKLMGKSARQRGPKPLSLMPESTQTPKKQRDDSSNTSCNSGSTSASEEEDEKEDLLETKEKKVSYNLEENKYQSLERSSRINSKSPIKSTKAGPSASSSLSAPIRRSISCPRSISSVTAQSPTNEQRAVSSKPSAPVLRTNSVTRSHSLNRSGSVNRVPHSTSLGTIHSAVAKSLLNLRTKEQEAAMTRQTLAALNEMRIQFPGKTEEEAELMLDDILDNWKYHKPKVASYWLVKLDSAKQRKALDIVRTNLRSAVQRIWKEPDVDSLHIYRLFSRVFNRLLWSHGQGLWNCFSNSGPSWEIIFNKSTEVVTPQELQCCQRLVQLCRDCLLVVYKFVADSRGSLTRLGPEWDDTRYLLPVTSQFIMKSPSSSFNHTPSGMPRSRSLFSTRLGQF</sequence>
<evidence type="ECO:0000256" key="2">
    <source>
        <dbReference type="ARBA" id="ARBA00022598"/>
    </source>
</evidence>
<feature type="compositionally biased region" description="Polar residues" evidence="6">
    <location>
        <begin position="542"/>
        <end position="558"/>
    </location>
</feature>
<dbReference type="GO" id="GO:0005874">
    <property type="term" value="C:microtubule"/>
    <property type="evidence" value="ECO:0007669"/>
    <property type="project" value="UniProtKB-KW"/>
</dbReference>
<dbReference type="AlphaFoldDB" id="A0A662YT75"/>
<evidence type="ECO:0000256" key="6">
    <source>
        <dbReference type="SAM" id="MobiDB-lite"/>
    </source>
</evidence>
<feature type="region of interest" description="Disordered" evidence="6">
    <location>
        <begin position="839"/>
        <end position="864"/>
    </location>
</feature>
<feature type="compositionally biased region" description="Polar residues" evidence="6">
    <location>
        <begin position="587"/>
        <end position="631"/>
    </location>
</feature>
<dbReference type="GO" id="GO:0015631">
    <property type="term" value="F:tubulin binding"/>
    <property type="evidence" value="ECO:0007669"/>
    <property type="project" value="TreeGrafter"/>
</dbReference>
<accession>A0A662YT75</accession>
<keyword evidence="2" id="KW-0436">Ligase</keyword>